<feature type="non-terminal residue" evidence="4">
    <location>
        <position position="482"/>
    </location>
</feature>
<organism evidence="4 5">
    <name type="scientific">Acrasis kona</name>
    <dbReference type="NCBI Taxonomy" id="1008807"/>
    <lineage>
        <taxon>Eukaryota</taxon>
        <taxon>Discoba</taxon>
        <taxon>Heterolobosea</taxon>
        <taxon>Tetramitia</taxon>
        <taxon>Eutetramitia</taxon>
        <taxon>Acrasidae</taxon>
        <taxon>Acrasis</taxon>
    </lineage>
</organism>
<dbReference type="Proteomes" id="UP001431209">
    <property type="component" value="Unassembled WGS sequence"/>
</dbReference>
<dbReference type="SMART" id="SM00175">
    <property type="entry name" value="RAB"/>
    <property type="match status" value="1"/>
</dbReference>
<dbReference type="Pfam" id="PF00071">
    <property type="entry name" value="Ras"/>
    <property type="match status" value="1"/>
</dbReference>
<protein>
    <recommendedName>
        <fullName evidence="3">F-box domain-containing protein</fullName>
    </recommendedName>
</protein>
<evidence type="ECO:0000256" key="2">
    <source>
        <dbReference type="ARBA" id="ARBA00023134"/>
    </source>
</evidence>
<evidence type="ECO:0000313" key="5">
    <source>
        <dbReference type="Proteomes" id="UP001431209"/>
    </source>
</evidence>
<feature type="domain" description="F-box" evidence="3">
    <location>
        <begin position="234"/>
        <end position="280"/>
    </location>
</feature>
<dbReference type="Gene3D" id="3.40.50.300">
    <property type="entry name" value="P-loop containing nucleotide triphosphate hydrolases"/>
    <property type="match status" value="1"/>
</dbReference>
<feature type="non-terminal residue" evidence="4">
    <location>
        <position position="1"/>
    </location>
</feature>
<evidence type="ECO:0000256" key="1">
    <source>
        <dbReference type="ARBA" id="ARBA00022741"/>
    </source>
</evidence>
<keyword evidence="1" id="KW-0547">Nucleotide-binding</keyword>
<dbReference type="GO" id="GO:0005525">
    <property type="term" value="F:GTP binding"/>
    <property type="evidence" value="ECO:0007669"/>
    <property type="project" value="UniProtKB-KW"/>
</dbReference>
<dbReference type="PROSITE" id="PS50181">
    <property type="entry name" value="FBOX"/>
    <property type="match status" value="1"/>
</dbReference>
<keyword evidence="5" id="KW-1185">Reference proteome</keyword>
<dbReference type="SMART" id="SM00174">
    <property type="entry name" value="RHO"/>
    <property type="match status" value="1"/>
</dbReference>
<name>A0AAW2ZE25_9EUKA</name>
<dbReference type="AlphaFoldDB" id="A0AAW2ZE25"/>
<dbReference type="GO" id="GO:0003924">
    <property type="term" value="F:GTPase activity"/>
    <property type="evidence" value="ECO:0007669"/>
    <property type="project" value="InterPro"/>
</dbReference>
<accession>A0AAW2ZE25</accession>
<dbReference type="InterPro" id="IPR003578">
    <property type="entry name" value="Small_GTPase_Rho"/>
</dbReference>
<gene>
    <name evidence="4" type="ORF">AKO1_001254</name>
</gene>
<comment type="caution">
    <text evidence="4">The sequence shown here is derived from an EMBL/GenBank/DDBJ whole genome shotgun (WGS) entry which is preliminary data.</text>
</comment>
<dbReference type="SUPFAM" id="SSF52540">
    <property type="entry name" value="P-loop containing nucleoside triphosphate hydrolases"/>
    <property type="match status" value="1"/>
</dbReference>
<reference evidence="4 5" key="1">
    <citation type="submission" date="2024-03" db="EMBL/GenBank/DDBJ databases">
        <title>The Acrasis kona genome and developmental transcriptomes reveal deep origins of eukaryotic multicellular pathways.</title>
        <authorList>
            <person name="Sheikh S."/>
            <person name="Fu C.-J."/>
            <person name="Brown M.W."/>
            <person name="Baldauf S.L."/>
        </authorList>
    </citation>
    <scope>NUCLEOTIDE SEQUENCE [LARGE SCALE GENOMIC DNA]</scope>
    <source>
        <strain evidence="4 5">ATCC MYA-3509</strain>
    </source>
</reference>
<dbReference type="EMBL" id="JAOPGA020001286">
    <property type="protein sequence ID" value="KAL0486944.1"/>
    <property type="molecule type" value="Genomic_DNA"/>
</dbReference>
<proteinExistence type="predicted"/>
<dbReference type="InterPro" id="IPR036047">
    <property type="entry name" value="F-box-like_dom_sf"/>
</dbReference>
<dbReference type="InterPro" id="IPR027417">
    <property type="entry name" value="P-loop_NTPase"/>
</dbReference>
<dbReference type="PRINTS" id="PR00449">
    <property type="entry name" value="RASTRNSFRMNG"/>
</dbReference>
<keyword evidence="2" id="KW-0342">GTP-binding</keyword>
<sequence>YLLSPKHDDEDPLTHSSIPVHLDIKAIEKAPRKRLSSKTIAKLFECENHGDVLSSLQQNTESSSTFRTSANQLSRIDTNLSVGSLVSSPVYSFSPTFSPRNFLDGIIWASPYTSPTALSPRNEEEEENDEHVDLSGTSIEPSLFELYNEVDSHLHTTTLNNTRLDQSLKSLIKKTRNSLSGISKLLNSNTNSVETKEKDSRRNTLHFAVNNVLERQSQRKKRMWRKSLVPTKHNNAYISLPPEVHIHILSYIGLSGVLNASLVCVDLCLVCDMDLYWRDLCLAQSMSLQHVDKELRRYYVENQIRVALVGEPQVGKTSLQKRLVNNPSQIFESFNPLKNYNTHAHHQHEDHYIHFPYECSDRHKLNHNKYDVVLVCFSTECYSTLIRSKQWFRSLRSNKNKVAILVGLKTDIREQVMSENVAEEMIGLVPPDIAFEFASKNKFMAYVECSSKTKQGFNRLIDLIITGKVMSSSLLYKDKIND</sequence>
<dbReference type="InterPro" id="IPR001806">
    <property type="entry name" value="Small_GTPase"/>
</dbReference>
<dbReference type="Gene3D" id="1.20.1280.50">
    <property type="match status" value="1"/>
</dbReference>
<dbReference type="GO" id="GO:0007264">
    <property type="term" value="P:small GTPase-mediated signal transduction"/>
    <property type="evidence" value="ECO:0007669"/>
    <property type="project" value="InterPro"/>
</dbReference>
<evidence type="ECO:0000259" key="3">
    <source>
        <dbReference type="PROSITE" id="PS50181"/>
    </source>
</evidence>
<dbReference type="PANTHER" id="PTHR24072">
    <property type="entry name" value="RHO FAMILY GTPASE"/>
    <property type="match status" value="1"/>
</dbReference>
<dbReference type="InterPro" id="IPR001810">
    <property type="entry name" value="F-box_dom"/>
</dbReference>
<dbReference type="Pfam" id="PF12937">
    <property type="entry name" value="F-box-like"/>
    <property type="match status" value="1"/>
</dbReference>
<evidence type="ECO:0000313" key="4">
    <source>
        <dbReference type="EMBL" id="KAL0486944.1"/>
    </source>
</evidence>
<dbReference type="SUPFAM" id="SSF81383">
    <property type="entry name" value="F-box domain"/>
    <property type="match status" value="1"/>
</dbReference>